<evidence type="ECO:0000313" key="8">
    <source>
        <dbReference type="EMBL" id="KAG8184965.1"/>
    </source>
</evidence>
<dbReference type="InterPro" id="IPR007867">
    <property type="entry name" value="GMC_OxRtase_C"/>
</dbReference>
<dbReference type="Proteomes" id="UP000827092">
    <property type="component" value="Unassembled WGS sequence"/>
</dbReference>
<sequence>MDAGTNSAYPTPYANSSFLSMLLLSLSSQKNAPNTGTDFLPEYDFVIVGAGAAGSVLASRLSEVPCVSVLLLEAGKSPPLLTDVPVLVPFFYGTDLDWSYKSVPQENTARGLVNQQAIWPSGKGLGGSSILSAGIYSRCNKKNFDDWADNGAVGWSSRDVWPYYLKLEDNHDPEYLSNGYHVVKGPQSIEKVKYDSETKAPIFEAARQMGENITDPNSFYQTGFFDPQEFLLDQQRCTTAKSYLVPAENRTNLNILTEAFVTKVVIPIYRMFLEYRWLNKQLHKVGGLLLHSHVLFNKKRASGVSFEYGGKSNTVKAKKEVILSAGTINTAQLLMLSGVGPKEELKKHEIPVVANLPVGKNFVDHIGSYLAFQLDPKIPNFNQKIVDPKNVQEYIDKRTGFLAETTGITAAAFGNPTPDDFPSYELNFAEFPIQAFLSLGLKPEIYEKMYEPYENATCYICNAHNLQPKSRGLVTLSSTDPHEPPLLDPKYFSDPSDIQAIVDGLKMCKAIGTSEPMQKIGSSLIDPVYPGCEASSGNDDELFKCVAQTVMQTMAHQVGTAKMGDQNDKSTVVDPRLRVRGLRGLRVVDASVMPTPLSGNILAPTMMIAEKAADMIKATLNCNPQKLS</sequence>
<proteinExistence type="inferred from homology"/>
<dbReference type="AlphaFoldDB" id="A0AAV6UKI7"/>
<gene>
    <name evidence="8" type="ORF">JTE90_020011</name>
</gene>
<evidence type="ECO:0000256" key="1">
    <source>
        <dbReference type="ARBA" id="ARBA00001974"/>
    </source>
</evidence>
<feature type="binding site" evidence="5">
    <location>
        <position position="261"/>
    </location>
    <ligand>
        <name>FAD</name>
        <dbReference type="ChEBI" id="CHEBI:57692"/>
    </ligand>
</feature>
<protein>
    <submittedName>
        <fullName evidence="8">Uncharacterized protein</fullName>
    </submittedName>
</protein>
<evidence type="ECO:0000256" key="2">
    <source>
        <dbReference type="ARBA" id="ARBA00010790"/>
    </source>
</evidence>
<dbReference type="PANTHER" id="PTHR11552">
    <property type="entry name" value="GLUCOSE-METHANOL-CHOLINE GMC OXIDOREDUCTASE"/>
    <property type="match status" value="1"/>
</dbReference>
<evidence type="ECO:0000256" key="5">
    <source>
        <dbReference type="PIRSR" id="PIRSR000137-2"/>
    </source>
</evidence>
<keyword evidence="3" id="KW-0285">Flavoprotein</keyword>
<comment type="cofactor">
    <cofactor evidence="1 5">
        <name>FAD</name>
        <dbReference type="ChEBI" id="CHEBI:57692"/>
    </cofactor>
</comment>
<keyword evidence="9" id="KW-1185">Reference proteome</keyword>
<dbReference type="GO" id="GO:0016614">
    <property type="term" value="F:oxidoreductase activity, acting on CH-OH group of donors"/>
    <property type="evidence" value="ECO:0007669"/>
    <property type="project" value="InterPro"/>
</dbReference>
<evidence type="ECO:0000256" key="4">
    <source>
        <dbReference type="ARBA" id="ARBA00022827"/>
    </source>
</evidence>
<feature type="domain" description="Glucose-methanol-choline oxidoreductase N-terminal" evidence="6">
    <location>
        <begin position="43"/>
        <end position="366"/>
    </location>
</feature>
<accession>A0AAV6UKI7</accession>
<dbReference type="InterPro" id="IPR000172">
    <property type="entry name" value="GMC_OxRdtase_N"/>
</dbReference>
<feature type="domain" description="Glucose-methanol-choline oxidoreductase C-terminal" evidence="7">
    <location>
        <begin position="468"/>
        <end position="609"/>
    </location>
</feature>
<dbReference type="Gene3D" id="3.50.50.60">
    <property type="entry name" value="FAD/NAD(P)-binding domain"/>
    <property type="match status" value="1"/>
</dbReference>
<dbReference type="InterPro" id="IPR012132">
    <property type="entry name" value="GMC_OxRdtase"/>
</dbReference>
<dbReference type="Gene3D" id="3.30.560.10">
    <property type="entry name" value="Glucose Oxidase, domain 3"/>
    <property type="match status" value="1"/>
</dbReference>
<dbReference type="Pfam" id="PF00732">
    <property type="entry name" value="GMC_oxred_N"/>
    <property type="match status" value="1"/>
</dbReference>
<dbReference type="GO" id="GO:0050660">
    <property type="term" value="F:flavin adenine dinucleotide binding"/>
    <property type="evidence" value="ECO:0007669"/>
    <property type="project" value="InterPro"/>
</dbReference>
<evidence type="ECO:0000259" key="7">
    <source>
        <dbReference type="Pfam" id="PF05199"/>
    </source>
</evidence>
<dbReference type="SUPFAM" id="SSF51905">
    <property type="entry name" value="FAD/NAD(P)-binding domain"/>
    <property type="match status" value="1"/>
</dbReference>
<reference evidence="8 9" key="1">
    <citation type="journal article" date="2022" name="Nat. Ecol. Evol.">
        <title>A masculinizing supergene underlies an exaggerated male reproductive morph in a spider.</title>
        <authorList>
            <person name="Hendrickx F."/>
            <person name="De Corte Z."/>
            <person name="Sonet G."/>
            <person name="Van Belleghem S.M."/>
            <person name="Kostlbacher S."/>
            <person name="Vangestel C."/>
        </authorList>
    </citation>
    <scope>NUCLEOTIDE SEQUENCE [LARGE SCALE GENOMIC DNA]</scope>
    <source>
        <strain evidence="8">W744_W776</strain>
    </source>
</reference>
<evidence type="ECO:0000259" key="6">
    <source>
        <dbReference type="Pfam" id="PF00732"/>
    </source>
</evidence>
<dbReference type="SUPFAM" id="SSF54373">
    <property type="entry name" value="FAD-linked reductases, C-terminal domain"/>
    <property type="match status" value="1"/>
</dbReference>
<comment type="similarity">
    <text evidence="2">Belongs to the GMC oxidoreductase family.</text>
</comment>
<evidence type="ECO:0000256" key="3">
    <source>
        <dbReference type="ARBA" id="ARBA00022630"/>
    </source>
</evidence>
<keyword evidence="4 5" id="KW-0274">FAD</keyword>
<dbReference type="InterPro" id="IPR036188">
    <property type="entry name" value="FAD/NAD-bd_sf"/>
</dbReference>
<organism evidence="8 9">
    <name type="scientific">Oedothorax gibbosus</name>
    <dbReference type="NCBI Taxonomy" id="931172"/>
    <lineage>
        <taxon>Eukaryota</taxon>
        <taxon>Metazoa</taxon>
        <taxon>Ecdysozoa</taxon>
        <taxon>Arthropoda</taxon>
        <taxon>Chelicerata</taxon>
        <taxon>Arachnida</taxon>
        <taxon>Araneae</taxon>
        <taxon>Araneomorphae</taxon>
        <taxon>Entelegynae</taxon>
        <taxon>Araneoidea</taxon>
        <taxon>Linyphiidae</taxon>
        <taxon>Erigoninae</taxon>
        <taxon>Oedothorax</taxon>
    </lineage>
</organism>
<dbReference type="EMBL" id="JAFNEN010000352">
    <property type="protein sequence ID" value="KAG8184965.1"/>
    <property type="molecule type" value="Genomic_DNA"/>
</dbReference>
<name>A0AAV6UKI7_9ARAC</name>
<dbReference type="Pfam" id="PF05199">
    <property type="entry name" value="GMC_oxred_C"/>
    <property type="match status" value="1"/>
</dbReference>
<comment type="caution">
    <text evidence="8">The sequence shown here is derived from an EMBL/GenBank/DDBJ whole genome shotgun (WGS) entry which is preliminary data.</text>
</comment>
<dbReference type="PIRSF" id="PIRSF000137">
    <property type="entry name" value="Alcohol_oxidase"/>
    <property type="match status" value="1"/>
</dbReference>
<dbReference type="PANTHER" id="PTHR11552:SF147">
    <property type="entry name" value="CHOLINE DEHYDROGENASE, MITOCHONDRIAL"/>
    <property type="match status" value="1"/>
</dbReference>
<evidence type="ECO:0000313" key="9">
    <source>
        <dbReference type="Proteomes" id="UP000827092"/>
    </source>
</evidence>